<dbReference type="SMART" id="SM00185">
    <property type="entry name" value="ARM"/>
    <property type="match status" value="8"/>
</dbReference>
<proteinExistence type="inferred from homology"/>
<dbReference type="InterPro" id="IPR011989">
    <property type="entry name" value="ARM-like"/>
</dbReference>
<evidence type="ECO:0000313" key="10">
    <source>
        <dbReference type="Proteomes" id="UP001623330"/>
    </source>
</evidence>
<dbReference type="PANTHER" id="PTHR23316">
    <property type="entry name" value="IMPORTIN ALPHA"/>
    <property type="match status" value="1"/>
</dbReference>
<reference evidence="9 10" key="1">
    <citation type="submission" date="2024-05" db="EMBL/GenBank/DDBJ databases">
        <title>Long read based assembly of the Candida bracarensis genome reveals expanded adhesin content.</title>
        <authorList>
            <person name="Marcet-Houben M."/>
            <person name="Ksiezopolska E."/>
            <person name="Gabaldon T."/>
        </authorList>
    </citation>
    <scope>NUCLEOTIDE SEQUENCE [LARGE SCALE GENOMIC DNA]</scope>
    <source>
        <strain evidence="9 10">CBM6</strain>
    </source>
</reference>
<dbReference type="PROSITE" id="PS50176">
    <property type="entry name" value="ARM_REPEAT"/>
    <property type="match status" value="4"/>
</dbReference>
<evidence type="ECO:0000313" key="9">
    <source>
        <dbReference type="EMBL" id="KAL3232414.1"/>
    </source>
</evidence>
<keyword evidence="4 5" id="KW-0653">Protein transport</keyword>
<dbReference type="InterPro" id="IPR032413">
    <property type="entry name" value="Arm_3"/>
</dbReference>
<feature type="repeat" description="ARM" evidence="6">
    <location>
        <begin position="174"/>
        <end position="202"/>
    </location>
</feature>
<dbReference type="Pfam" id="PF00514">
    <property type="entry name" value="Arm"/>
    <property type="match status" value="8"/>
</dbReference>
<dbReference type="Proteomes" id="UP001623330">
    <property type="component" value="Unassembled WGS sequence"/>
</dbReference>
<comment type="caution">
    <text evidence="9">The sequence shown here is derived from an EMBL/GenBank/DDBJ whole genome shotgun (WGS) entry which is preliminary data.</text>
</comment>
<feature type="domain" description="IBB" evidence="8">
    <location>
        <begin position="2"/>
        <end position="66"/>
    </location>
</feature>
<dbReference type="InterPro" id="IPR016024">
    <property type="entry name" value="ARM-type_fold"/>
</dbReference>
<organism evidence="9 10">
    <name type="scientific">Nakaseomyces bracarensis</name>
    <dbReference type="NCBI Taxonomy" id="273131"/>
    <lineage>
        <taxon>Eukaryota</taxon>
        <taxon>Fungi</taxon>
        <taxon>Dikarya</taxon>
        <taxon>Ascomycota</taxon>
        <taxon>Saccharomycotina</taxon>
        <taxon>Saccharomycetes</taxon>
        <taxon>Saccharomycetales</taxon>
        <taxon>Saccharomycetaceae</taxon>
        <taxon>Nakaseomyces</taxon>
    </lineage>
</organism>
<evidence type="ECO:0000256" key="1">
    <source>
        <dbReference type="ARBA" id="ARBA00010394"/>
    </source>
</evidence>
<evidence type="ECO:0000256" key="3">
    <source>
        <dbReference type="ARBA" id="ARBA00022737"/>
    </source>
</evidence>
<comment type="similarity">
    <text evidence="1 5">Belongs to the importin alpha family.</text>
</comment>
<dbReference type="Pfam" id="PF01749">
    <property type="entry name" value="IBB"/>
    <property type="match status" value="1"/>
</dbReference>
<feature type="region of interest" description="Disordered" evidence="7">
    <location>
        <begin position="55"/>
        <end position="77"/>
    </location>
</feature>
<evidence type="ECO:0000256" key="2">
    <source>
        <dbReference type="ARBA" id="ARBA00022448"/>
    </source>
</evidence>
<evidence type="ECO:0000256" key="6">
    <source>
        <dbReference type="PROSITE-ProRule" id="PRU00259"/>
    </source>
</evidence>
<dbReference type="PROSITE" id="PS51214">
    <property type="entry name" value="IBB"/>
    <property type="match status" value="1"/>
</dbReference>
<gene>
    <name evidence="9" type="ORF">RNJ44_04330</name>
</gene>
<feature type="region of interest" description="Disordered" evidence="7">
    <location>
        <begin position="1"/>
        <end position="20"/>
    </location>
</feature>
<dbReference type="PIRSF" id="PIRSF005673">
    <property type="entry name" value="Importin_alpha"/>
    <property type="match status" value="1"/>
</dbReference>
<feature type="repeat" description="ARM" evidence="6">
    <location>
        <begin position="384"/>
        <end position="412"/>
    </location>
</feature>
<feature type="compositionally biased region" description="Polar residues" evidence="7">
    <location>
        <begin position="1"/>
        <end position="12"/>
    </location>
</feature>
<keyword evidence="2 5" id="KW-0813">Transport</keyword>
<feature type="compositionally biased region" description="Acidic residues" evidence="7">
    <location>
        <begin position="66"/>
        <end position="76"/>
    </location>
</feature>
<name>A0ABR4NUK0_9SACH</name>
<accession>A0ABR4NUK0</accession>
<dbReference type="InterPro" id="IPR002652">
    <property type="entry name" value="Importin-a_IBB"/>
</dbReference>
<evidence type="ECO:0000256" key="5">
    <source>
        <dbReference type="PIRNR" id="PIRNR005673"/>
    </source>
</evidence>
<feature type="repeat" description="ARM" evidence="6">
    <location>
        <begin position="131"/>
        <end position="174"/>
    </location>
</feature>
<keyword evidence="10" id="KW-1185">Reference proteome</keyword>
<dbReference type="Pfam" id="PF16186">
    <property type="entry name" value="Arm_3"/>
    <property type="match status" value="1"/>
</dbReference>
<dbReference type="InterPro" id="IPR000225">
    <property type="entry name" value="Armadillo"/>
</dbReference>
<dbReference type="SUPFAM" id="SSF48371">
    <property type="entry name" value="ARM repeat"/>
    <property type="match status" value="1"/>
</dbReference>
<dbReference type="InterPro" id="IPR036975">
    <property type="entry name" value="Importin-a_IBB_sf"/>
</dbReference>
<evidence type="ECO:0000256" key="4">
    <source>
        <dbReference type="ARBA" id="ARBA00022927"/>
    </source>
</evidence>
<evidence type="ECO:0000256" key="7">
    <source>
        <dbReference type="SAM" id="MobiDB-lite"/>
    </source>
</evidence>
<keyword evidence="3" id="KW-0677">Repeat</keyword>
<feature type="repeat" description="ARM" evidence="6">
    <location>
        <begin position="342"/>
        <end position="376"/>
    </location>
</feature>
<dbReference type="Gene3D" id="1.25.10.10">
    <property type="entry name" value="Leucine-rich Repeat Variant"/>
    <property type="match status" value="1"/>
</dbReference>
<evidence type="ECO:0000259" key="8">
    <source>
        <dbReference type="PROSITE" id="PS51214"/>
    </source>
</evidence>
<dbReference type="InterPro" id="IPR024931">
    <property type="entry name" value="Importin_alpha"/>
</dbReference>
<sequence length="543" mass="60431">MDPSINDSTSNKFVPEYRRTNFKNKGRFSADELRRRRDTQQVELRKAKRDEVLAKRRNFTVPADGADSEDEDDDNSTADQQFYGQLQQELPQMVQQINSNDMQEQLAATVKFRQILSREHNPPIDMVIQSGVVPILVNFMNENQPEMLQLEAAWALTNIASGTSSQTQVVVDAGAVPLFIQLLYTGSVELQEQAIWALGNVAGDSTSYRDYVLQCNAMDPILSLFNSEKVTLIRTATWTLSNLCRGKKPQPDWTVVSKALPTLSKLIYSLDNETLIDACWAISYLSDGPAEAIQAVIDARIPKRLVELLSHQSTLVQTPALRAVGNIVTGNDLHTQVVINAGVLPALRNLLSSPKESIRKEACWTISNITAGNTEQIQAVVDANLIPPLIKLLETADYKIKKEACWAISNASSGGLQRPDIIRYMVAQGCIKPLCDLLEIADNRIIEVTLDALENILKMGETDKEARGLVINENADLIEKAGGMEKIFNCQQNENDRIYEKAYKIIETYFGEEDDTVDDSLAPQNAGNTFGFGSNVNQQFNFN</sequence>
<dbReference type="Gene3D" id="1.20.5.690">
    <property type="entry name" value="Importin-alpha, importin-beta-binding domain"/>
    <property type="match status" value="1"/>
</dbReference>
<dbReference type="EMBL" id="JBEVYD010000005">
    <property type="protein sequence ID" value="KAL3232414.1"/>
    <property type="molecule type" value="Genomic_DNA"/>
</dbReference>
<protein>
    <recommendedName>
        <fullName evidence="5">Importin subunit alpha</fullName>
    </recommendedName>
</protein>